<evidence type="ECO:0000256" key="2">
    <source>
        <dbReference type="SAM" id="MobiDB-lite"/>
    </source>
</evidence>
<reference evidence="5 6" key="1">
    <citation type="submission" date="2021-02" db="EMBL/GenBank/DDBJ databases">
        <title>De Novo genome assembly of isolated myxobacteria.</title>
        <authorList>
            <person name="Stevens D.C."/>
        </authorList>
    </citation>
    <scope>NUCLEOTIDE SEQUENCE [LARGE SCALE GENOMIC DNA]</scope>
    <source>
        <strain evidence="6">SCPEA02</strain>
    </source>
</reference>
<dbReference type="PANTHER" id="PTHR32305">
    <property type="match status" value="1"/>
</dbReference>
<protein>
    <submittedName>
        <fullName evidence="5">Uncharacterized protein</fullName>
    </submittedName>
</protein>
<name>A0ABX7NZS1_9BACT</name>
<accession>A0ABX7NZS1</accession>
<organism evidence="5 6">
    <name type="scientific">Pyxidicoccus parkwayensis</name>
    <dbReference type="NCBI Taxonomy" id="2813578"/>
    <lineage>
        <taxon>Bacteria</taxon>
        <taxon>Pseudomonadati</taxon>
        <taxon>Myxococcota</taxon>
        <taxon>Myxococcia</taxon>
        <taxon>Myxococcales</taxon>
        <taxon>Cystobacterineae</taxon>
        <taxon>Myxococcaceae</taxon>
        <taxon>Pyxidicoccus</taxon>
    </lineage>
</organism>
<dbReference type="InterPro" id="IPR050708">
    <property type="entry name" value="T6SS_VgrG/RHS"/>
</dbReference>
<dbReference type="NCBIfam" id="TIGR01643">
    <property type="entry name" value="YD_repeat_2x"/>
    <property type="match status" value="5"/>
</dbReference>
<dbReference type="PANTHER" id="PTHR32305:SF15">
    <property type="entry name" value="PROTEIN RHSA-RELATED"/>
    <property type="match status" value="1"/>
</dbReference>
<dbReference type="InterPro" id="IPR056823">
    <property type="entry name" value="TEN-like_YD-shell"/>
</dbReference>
<dbReference type="Gene3D" id="2.180.10.10">
    <property type="entry name" value="RHS repeat-associated core"/>
    <property type="match status" value="4"/>
</dbReference>
<feature type="compositionally biased region" description="Basic and acidic residues" evidence="2">
    <location>
        <begin position="1623"/>
        <end position="1642"/>
    </location>
</feature>
<gene>
    <name evidence="5" type="ORF">JY651_04490</name>
</gene>
<dbReference type="EMBL" id="CP071090">
    <property type="protein sequence ID" value="QSQ24228.1"/>
    <property type="molecule type" value="Genomic_DNA"/>
</dbReference>
<feature type="compositionally biased region" description="Acidic residues" evidence="2">
    <location>
        <begin position="1644"/>
        <end position="1664"/>
    </location>
</feature>
<dbReference type="Proteomes" id="UP000662747">
    <property type="component" value="Chromosome"/>
</dbReference>
<feature type="domain" description="Teneurin-like YD-shell" evidence="4">
    <location>
        <begin position="922"/>
        <end position="1054"/>
    </location>
</feature>
<sequence length="1781" mass="195072">MTTTMQQAPIRNARFIAAAVLSHSGEFAPDYTDLRLTGRGLDLAFTRSYRTSLADHVGALGRGWSCGLTKKLERDGDEVLFHNGAGEVRRFPRAGKDTYTAPAGFYGVLLQERDEFVLRKRFGLSYRFLSPDQGGGILRIEDRNRNALQFSYSANSIAILDSLSRSVVISVDNGLMQHLTDHTGRRWSYVYDGDHRLIEVMQPPTTDFPGGTSVKYAYGADHRLLSVTDAKGQTYLLNRYDASGRVVEQQHGSGTYRLEYEEVGRGGEGNPIYRTRCQQKSGGTLVLEHNEAGNVTVSTLHVRRESFSPEDLAEGAGSEVPVVTTSRYNRNSELISRRFPSGHETQWAYTERDEAPLNQGNLARLTHLPQAGVESGQARIVTTYRHEPRFQLMASSTDARGNTTSYEYDGQGNLSVTTYPPVSIQPLDGATRPVPLDRTQQCRYAYNSMGQLLRQTHIDGSITEYHYYPIDDPCGTRGPSTATADPDRLCGYLAREVRDAAGAKLKDEYTYDLFGNVAAVFDGKSNAVRTRYNAMGHVESVTGREPFNHRIDYTYDANYNPIESAQSFERQVYDEATRKTKPTSAVLRELKEYDALDQVTARRIVGGDKTVTEFFIRDAAERVIRQIQPLGNVTEYVFDERNRLIQKTSASGTKETFTERFTYTLEGAVRSHTDGNGHRTTHRYDGFQRYRGCTDATGTERKQWLDEAGNVVRVRVEGDPSAMTARPQVSRGERAPLMEASCRFDQWNRAYRVDQAWHDPATGEPLGQSRWDGERGIVSVVLEYAPNGLPGKVWSETDNVVAFEYDGAGRLTGVRDRTGQECSFEHDENGNATVLTRRGPELDGRRTEEVLRRSYDPMDRLVSQQQNDDAPERFRYDALGAVVGYVSRSGVAVDHLVDALGRPAGHVFETSDPAGGSERELVARRYEYDDNYRLSAFVDAAGNRTTYRYDALDRQTGIAYPDGNVAHVDYDARGNVVRAVDANNNETHHRYDAADRLIERLSRPAGADLPTSERYEYDGMGRLLTASAPEGTVSCRYDSLSRRVMESQGDRVLRYAHDAAGNVTHLTYPGGEEVRRAYDLRNRVTAVTDKAGSRVVSYSYRENDQVTGMLLGDLIETALSYNSQQRLDAIEYRRTADKGLIDGFRYQYDAAGKVIHEIQSSEGPSYGERYFYDNAQRVVRAQYGVRDVFNPSSEFEQETSYTHFAEGSWKRRVDVDAQGRVDEKLGTVDPRNRYRRFGKYEYAYDANGNCVRRESSNPGYCLYAYDSENRLSKVECYDTHSHLIQTLEYFYDALGRQVRKVVTDEHGVATEYTFVWEGPLLAEEYEDGVLVTAYVYGLGATPVQLTTYKGGRTDYAYVLNGRGLATGVVPRNSPNAFAEKYGHELTGAFYMKEIGGVPVGLAQRASAVSRLMNSILSGNTSGSILTDWTNGTLAGFGGHMDATTSSMLNGLGAALGAQGHRGVGGALADQMRGFLGALGLGGQGGAPTGLGGASEPPMSGLGMRDQSLYGNSADGGTSTGSGGLAKRLEDAADLAKTPLKLGPFETNLGSLIGGGVNGIAAGRGDLARDANNPYGPPSPGALSPADEARAKAQRNQGKDESAAEAERKLTEALELGRAMQQAEADKKAQQDADKAKEDKALEDATNDDPDEGADDGDDDDDGDEAGTLTYSDPDAAANAQVVLPTAKELEARLNQDKRPVNPNGGGGSPQIDASSPPPQSGGLDPTIAYFDGEGSGLLGGTGVPKLSIAPITYVRGWEPPVGGPSQGGGSAPNAGKSWPQG</sequence>
<feature type="compositionally biased region" description="Basic and acidic residues" evidence="2">
    <location>
        <begin position="1586"/>
        <end position="1611"/>
    </location>
</feature>
<dbReference type="RefSeq" id="WP_206725794.1">
    <property type="nucleotide sequence ID" value="NZ_CP071090.1"/>
</dbReference>
<dbReference type="InterPro" id="IPR045351">
    <property type="entry name" value="DUF6531"/>
</dbReference>
<feature type="region of interest" description="Disordered" evidence="2">
    <location>
        <begin position="1758"/>
        <end position="1781"/>
    </location>
</feature>
<evidence type="ECO:0000313" key="6">
    <source>
        <dbReference type="Proteomes" id="UP000662747"/>
    </source>
</evidence>
<keyword evidence="6" id="KW-1185">Reference proteome</keyword>
<proteinExistence type="predicted"/>
<evidence type="ECO:0000259" key="4">
    <source>
        <dbReference type="Pfam" id="PF25023"/>
    </source>
</evidence>
<feature type="compositionally biased region" description="Basic and acidic residues" evidence="2">
    <location>
        <begin position="1687"/>
        <end position="1699"/>
    </location>
</feature>
<dbReference type="InterPro" id="IPR031325">
    <property type="entry name" value="RHS_repeat"/>
</dbReference>
<evidence type="ECO:0000313" key="5">
    <source>
        <dbReference type="EMBL" id="QSQ24228.1"/>
    </source>
</evidence>
<evidence type="ECO:0000256" key="1">
    <source>
        <dbReference type="ARBA" id="ARBA00022737"/>
    </source>
</evidence>
<keyword evidence="1" id="KW-0677">Repeat</keyword>
<feature type="region of interest" description="Disordered" evidence="2">
    <location>
        <begin position="1567"/>
        <end position="1727"/>
    </location>
</feature>
<evidence type="ECO:0000259" key="3">
    <source>
        <dbReference type="Pfam" id="PF20148"/>
    </source>
</evidence>
<dbReference type="InterPro" id="IPR006530">
    <property type="entry name" value="YD"/>
</dbReference>
<feature type="domain" description="DUF6531" evidence="3">
    <location>
        <begin position="24"/>
        <end position="91"/>
    </location>
</feature>
<dbReference type="Pfam" id="PF20148">
    <property type="entry name" value="DUF6531"/>
    <property type="match status" value="1"/>
</dbReference>
<feature type="region of interest" description="Disordered" evidence="2">
    <location>
        <begin position="1487"/>
        <end position="1524"/>
    </location>
</feature>
<dbReference type="Pfam" id="PF05593">
    <property type="entry name" value="RHS_repeat"/>
    <property type="match status" value="1"/>
</dbReference>
<dbReference type="Pfam" id="PF25023">
    <property type="entry name" value="TEN_YD-shell"/>
    <property type="match status" value="1"/>
</dbReference>